<sequence length="183" mass="20856">MASVDTDLANELSHHDEYFTARELVQYLERHHAVEGPGVPRDLVEAYAEELDYDSERFDTSLEDRLTDARSWQPGDRIYRIGDNVSIYPASWHERLADTTDLADYVEVMLESVRAPEGVEIDRGSLGVTQDDLLTAVEIVGEMDRSDSRRLLKNQRLEGSLVLYAFQNPEEIVRLPEETATDV</sequence>
<reference evidence="1 2" key="1">
    <citation type="journal article" date="2019" name="Int. J. Syst. Evol. Microbiol.">
        <title>The Global Catalogue of Microorganisms (GCM) 10K type strain sequencing project: providing services to taxonomists for standard genome sequencing and annotation.</title>
        <authorList>
            <consortium name="The Broad Institute Genomics Platform"/>
            <consortium name="The Broad Institute Genome Sequencing Center for Infectious Disease"/>
            <person name="Wu L."/>
            <person name="Ma J."/>
        </authorList>
    </citation>
    <scope>NUCLEOTIDE SEQUENCE [LARGE SCALE GENOMIC DNA]</scope>
    <source>
        <strain evidence="1 2">DT72</strain>
    </source>
</reference>
<dbReference type="GeneID" id="79303215"/>
<evidence type="ECO:0000313" key="2">
    <source>
        <dbReference type="Proteomes" id="UP001596407"/>
    </source>
</evidence>
<dbReference type="RefSeq" id="WP_276281986.1">
    <property type="nucleotide sequence ID" value="NZ_CP119809.1"/>
</dbReference>
<dbReference type="EMBL" id="JBHSZH010000005">
    <property type="protein sequence ID" value="MFC7080185.1"/>
    <property type="molecule type" value="Genomic_DNA"/>
</dbReference>
<dbReference type="AlphaFoldDB" id="A0ABD5WLC8"/>
<organism evidence="1 2">
    <name type="scientific">Halorussus caseinilyticus</name>
    <dbReference type="NCBI Taxonomy" id="3034025"/>
    <lineage>
        <taxon>Archaea</taxon>
        <taxon>Methanobacteriati</taxon>
        <taxon>Methanobacteriota</taxon>
        <taxon>Stenosarchaea group</taxon>
        <taxon>Halobacteria</taxon>
        <taxon>Halobacteriales</taxon>
        <taxon>Haladaptataceae</taxon>
        <taxon>Halorussus</taxon>
    </lineage>
</organism>
<accession>A0ABD5WLC8</accession>
<keyword evidence="2" id="KW-1185">Reference proteome</keyword>
<protein>
    <submittedName>
        <fullName evidence="1">Uncharacterized protein</fullName>
    </submittedName>
</protein>
<name>A0ABD5WLC8_9EURY</name>
<evidence type="ECO:0000313" key="1">
    <source>
        <dbReference type="EMBL" id="MFC7080185.1"/>
    </source>
</evidence>
<comment type="caution">
    <text evidence="1">The sequence shown here is derived from an EMBL/GenBank/DDBJ whole genome shotgun (WGS) entry which is preliminary data.</text>
</comment>
<gene>
    <name evidence="1" type="ORF">ACFQJ6_08705</name>
</gene>
<dbReference type="Proteomes" id="UP001596407">
    <property type="component" value="Unassembled WGS sequence"/>
</dbReference>
<proteinExistence type="predicted"/>